<dbReference type="GO" id="GO:0008173">
    <property type="term" value="F:RNA methyltransferase activity"/>
    <property type="evidence" value="ECO:0007669"/>
    <property type="project" value="InterPro"/>
</dbReference>
<gene>
    <name evidence="5" type="primary">rlmB</name>
    <name evidence="5" type="ORF">IAA69_00960</name>
</gene>
<dbReference type="SUPFAM" id="SSF75217">
    <property type="entry name" value="alpha/beta knot"/>
    <property type="match status" value="1"/>
</dbReference>
<evidence type="ECO:0000256" key="3">
    <source>
        <dbReference type="ARBA" id="ARBA00022679"/>
    </source>
</evidence>
<evidence type="ECO:0000256" key="2">
    <source>
        <dbReference type="ARBA" id="ARBA00022603"/>
    </source>
</evidence>
<dbReference type="PANTHER" id="PTHR46429">
    <property type="entry name" value="23S RRNA (GUANOSINE-2'-O-)-METHYLTRANSFERASE RLMB"/>
    <property type="match status" value="1"/>
</dbReference>
<protein>
    <submittedName>
        <fullName evidence="5">23S rRNA (Guanosine(2251)-2'-O)-methyltransferase RlmB</fullName>
    </submittedName>
</protein>
<organism evidence="5 6">
    <name type="scientific">Candidatus Aveggerthella stercoripullorum</name>
    <dbReference type="NCBI Taxonomy" id="2840688"/>
    <lineage>
        <taxon>Bacteria</taxon>
        <taxon>Bacillati</taxon>
        <taxon>Actinomycetota</taxon>
        <taxon>Coriobacteriia</taxon>
        <taxon>Eggerthellales</taxon>
        <taxon>Eggerthellaceae</taxon>
        <taxon>Eggerthellaceae incertae sedis</taxon>
        <taxon>Candidatus Aveggerthella</taxon>
    </lineage>
</organism>
<dbReference type="InterPro" id="IPR029028">
    <property type="entry name" value="Alpha/beta_knot_MTases"/>
</dbReference>
<dbReference type="Pfam" id="PF08032">
    <property type="entry name" value="SpoU_sub_bind"/>
    <property type="match status" value="1"/>
</dbReference>
<dbReference type="InterPro" id="IPR013123">
    <property type="entry name" value="SpoU_subst-bd"/>
</dbReference>
<dbReference type="GO" id="GO:0005829">
    <property type="term" value="C:cytosol"/>
    <property type="evidence" value="ECO:0007669"/>
    <property type="project" value="TreeGrafter"/>
</dbReference>
<dbReference type="AlphaFoldDB" id="A0A9D0ZZ77"/>
<dbReference type="GO" id="GO:0032259">
    <property type="term" value="P:methylation"/>
    <property type="evidence" value="ECO:0007669"/>
    <property type="project" value="UniProtKB-KW"/>
</dbReference>
<dbReference type="Gene3D" id="3.40.1280.10">
    <property type="match status" value="1"/>
</dbReference>
<proteinExistence type="inferred from homology"/>
<dbReference type="GO" id="GO:0006396">
    <property type="term" value="P:RNA processing"/>
    <property type="evidence" value="ECO:0007669"/>
    <property type="project" value="InterPro"/>
</dbReference>
<comment type="similarity">
    <text evidence="1">Belongs to the class IV-like SAM-binding methyltransferase superfamily. RNA methyltransferase TrmH family.</text>
</comment>
<dbReference type="InterPro" id="IPR029064">
    <property type="entry name" value="Ribosomal_eL30-like_sf"/>
</dbReference>
<dbReference type="SMART" id="SM00967">
    <property type="entry name" value="SpoU_sub_bind"/>
    <property type="match status" value="1"/>
</dbReference>
<dbReference type="PANTHER" id="PTHR46429:SF1">
    <property type="entry name" value="23S RRNA (GUANOSINE-2'-O-)-METHYLTRANSFERASE RLMB"/>
    <property type="match status" value="1"/>
</dbReference>
<dbReference type="EMBL" id="DVGB01000008">
    <property type="protein sequence ID" value="HIR00839.1"/>
    <property type="molecule type" value="Genomic_DNA"/>
</dbReference>
<reference evidence="5" key="1">
    <citation type="submission" date="2020-10" db="EMBL/GenBank/DDBJ databases">
        <authorList>
            <person name="Gilroy R."/>
        </authorList>
    </citation>
    <scope>NUCLEOTIDE SEQUENCE</scope>
    <source>
        <strain evidence="5">ChiGjej1B1-2707</strain>
    </source>
</reference>
<dbReference type="Pfam" id="PF00588">
    <property type="entry name" value="SpoU_methylase"/>
    <property type="match status" value="1"/>
</dbReference>
<evidence type="ECO:0000256" key="1">
    <source>
        <dbReference type="ARBA" id="ARBA00007228"/>
    </source>
</evidence>
<sequence>MSEKENNYIEGKRPVVEALRSGVPMEFVMMADNLRKDGLTEDIRRKARNANVPVKLASRKVMDEMSQVENHQGVIAKAIPYAYAKIQDIVKAAEDHAAEHDGAALIVVLDHITDAGNLGAIVRSAEVVGASGVILPSKRAARVTTATYKTSAGAIAHMPVALVSNIAQTMDNLKKSGFWVAGATEHARDVIWDANLKGKIVLVMGNEGEGLARLTMDSCDFLVKLPQEGKVGSLNVAQAATACMYEFLRQNRPARVRDARA</sequence>
<name>A0A9D0ZZ77_9ACTN</name>
<dbReference type="InterPro" id="IPR004441">
    <property type="entry name" value="rRNA_MeTrfase_TrmH"/>
</dbReference>
<dbReference type="InterPro" id="IPR001537">
    <property type="entry name" value="SpoU_MeTrfase"/>
</dbReference>
<evidence type="ECO:0000313" key="6">
    <source>
        <dbReference type="Proteomes" id="UP000824261"/>
    </source>
</evidence>
<accession>A0A9D0ZZ77</accession>
<dbReference type="Gene3D" id="3.30.1330.30">
    <property type="match status" value="1"/>
</dbReference>
<evidence type="ECO:0000313" key="5">
    <source>
        <dbReference type="EMBL" id="HIR00839.1"/>
    </source>
</evidence>
<dbReference type="SUPFAM" id="SSF55315">
    <property type="entry name" value="L30e-like"/>
    <property type="match status" value="1"/>
</dbReference>
<evidence type="ECO:0000259" key="4">
    <source>
        <dbReference type="SMART" id="SM00967"/>
    </source>
</evidence>
<keyword evidence="3" id="KW-0808">Transferase</keyword>
<dbReference type="InterPro" id="IPR029026">
    <property type="entry name" value="tRNA_m1G_MTases_N"/>
</dbReference>
<feature type="domain" description="RNA 2-O ribose methyltransferase substrate binding" evidence="4">
    <location>
        <begin position="8"/>
        <end position="84"/>
    </location>
</feature>
<comment type="caution">
    <text evidence="5">The sequence shown here is derived from an EMBL/GenBank/DDBJ whole genome shotgun (WGS) entry which is preliminary data.</text>
</comment>
<keyword evidence="2" id="KW-0489">Methyltransferase</keyword>
<dbReference type="GO" id="GO:0003723">
    <property type="term" value="F:RNA binding"/>
    <property type="evidence" value="ECO:0007669"/>
    <property type="project" value="InterPro"/>
</dbReference>
<dbReference type="NCBIfam" id="TIGR00186">
    <property type="entry name" value="rRNA_methyl_3"/>
    <property type="match status" value="1"/>
</dbReference>
<dbReference type="CDD" id="cd18103">
    <property type="entry name" value="SpoU-like_RlmB"/>
    <property type="match status" value="1"/>
</dbReference>
<dbReference type="FunFam" id="3.40.1280.10:FF:000008">
    <property type="entry name" value="Group 3 RNA methyltransferase TrmH"/>
    <property type="match status" value="1"/>
</dbReference>
<dbReference type="Proteomes" id="UP000824261">
    <property type="component" value="Unassembled WGS sequence"/>
</dbReference>
<reference evidence="5" key="2">
    <citation type="journal article" date="2021" name="PeerJ">
        <title>Extensive microbial diversity within the chicken gut microbiome revealed by metagenomics and culture.</title>
        <authorList>
            <person name="Gilroy R."/>
            <person name="Ravi A."/>
            <person name="Getino M."/>
            <person name="Pursley I."/>
            <person name="Horton D.L."/>
            <person name="Alikhan N.F."/>
            <person name="Baker D."/>
            <person name="Gharbi K."/>
            <person name="Hall N."/>
            <person name="Watson M."/>
            <person name="Adriaenssens E.M."/>
            <person name="Foster-Nyarko E."/>
            <person name="Jarju S."/>
            <person name="Secka A."/>
            <person name="Antonio M."/>
            <person name="Oren A."/>
            <person name="Chaudhuri R.R."/>
            <person name="La Ragione R."/>
            <person name="Hildebrand F."/>
            <person name="Pallen M.J."/>
        </authorList>
    </citation>
    <scope>NUCLEOTIDE SEQUENCE</scope>
    <source>
        <strain evidence="5">ChiGjej1B1-2707</strain>
    </source>
</reference>